<dbReference type="InterPro" id="IPR013083">
    <property type="entry name" value="Znf_RING/FYVE/PHD"/>
</dbReference>
<evidence type="ECO:0000256" key="1">
    <source>
        <dbReference type="SAM" id="MobiDB-lite"/>
    </source>
</evidence>
<dbReference type="GO" id="GO:0061630">
    <property type="term" value="F:ubiquitin protein ligase activity"/>
    <property type="evidence" value="ECO:0007669"/>
    <property type="project" value="TreeGrafter"/>
</dbReference>
<feature type="compositionally biased region" description="Polar residues" evidence="1">
    <location>
        <begin position="277"/>
        <end position="287"/>
    </location>
</feature>
<reference evidence="3 4" key="1">
    <citation type="submission" date="2019-02" db="EMBL/GenBank/DDBJ databases">
        <title>Genome sequencing of the rare red list fungi Bondarzewia mesenterica.</title>
        <authorList>
            <person name="Buettner E."/>
            <person name="Kellner H."/>
        </authorList>
    </citation>
    <scope>NUCLEOTIDE SEQUENCE [LARGE SCALE GENOMIC DNA]</scope>
    <source>
        <strain evidence="3 4">DSM 108281</strain>
    </source>
</reference>
<dbReference type="AlphaFoldDB" id="A0A4S4LRS0"/>
<dbReference type="Gene3D" id="1.20.58.1480">
    <property type="match status" value="1"/>
</dbReference>
<dbReference type="InterPro" id="IPR003111">
    <property type="entry name" value="Lon_prtase_N"/>
</dbReference>
<dbReference type="Proteomes" id="UP000310158">
    <property type="component" value="Unassembled WGS sequence"/>
</dbReference>
<dbReference type="EMBL" id="SGPL01000257">
    <property type="protein sequence ID" value="THH14687.1"/>
    <property type="molecule type" value="Genomic_DNA"/>
</dbReference>
<dbReference type="PROSITE" id="PS51787">
    <property type="entry name" value="LON_N"/>
    <property type="match status" value="1"/>
</dbReference>
<feature type="region of interest" description="Disordered" evidence="1">
    <location>
        <begin position="224"/>
        <end position="312"/>
    </location>
</feature>
<dbReference type="SMART" id="SM00464">
    <property type="entry name" value="LON"/>
    <property type="match status" value="1"/>
</dbReference>
<feature type="compositionally biased region" description="Basic and acidic residues" evidence="1">
    <location>
        <begin position="46"/>
        <end position="58"/>
    </location>
</feature>
<organism evidence="3 4">
    <name type="scientific">Bondarzewia mesenterica</name>
    <dbReference type="NCBI Taxonomy" id="1095465"/>
    <lineage>
        <taxon>Eukaryota</taxon>
        <taxon>Fungi</taxon>
        <taxon>Dikarya</taxon>
        <taxon>Basidiomycota</taxon>
        <taxon>Agaricomycotina</taxon>
        <taxon>Agaricomycetes</taxon>
        <taxon>Russulales</taxon>
        <taxon>Bondarzewiaceae</taxon>
        <taxon>Bondarzewia</taxon>
    </lineage>
</organism>
<dbReference type="Pfam" id="PF02190">
    <property type="entry name" value="LON_substr_bdg"/>
    <property type="match status" value="1"/>
</dbReference>
<evidence type="ECO:0000313" key="3">
    <source>
        <dbReference type="EMBL" id="THH14687.1"/>
    </source>
</evidence>
<proteinExistence type="predicted"/>
<protein>
    <recommendedName>
        <fullName evidence="2">Lon N-terminal domain-containing protein</fullName>
    </recommendedName>
</protein>
<feature type="domain" description="Lon N-terminal" evidence="2">
    <location>
        <begin position="371"/>
        <end position="654"/>
    </location>
</feature>
<accession>A0A4S4LRS0</accession>
<gene>
    <name evidence="3" type="ORF">EW146_g5674</name>
</gene>
<dbReference type="OrthoDB" id="264917at2759"/>
<evidence type="ECO:0000313" key="4">
    <source>
        <dbReference type="Proteomes" id="UP000310158"/>
    </source>
</evidence>
<dbReference type="Gene3D" id="2.30.130.40">
    <property type="entry name" value="LON domain-like"/>
    <property type="match status" value="1"/>
</dbReference>
<feature type="compositionally biased region" description="Low complexity" evidence="1">
    <location>
        <begin position="249"/>
        <end position="260"/>
    </location>
</feature>
<comment type="caution">
    <text evidence="3">The sequence shown here is derived from an EMBL/GenBank/DDBJ whole genome shotgun (WGS) entry which is preliminary data.</text>
</comment>
<dbReference type="SUPFAM" id="SSF88697">
    <property type="entry name" value="PUA domain-like"/>
    <property type="match status" value="1"/>
</dbReference>
<sequence>MQNLPPSSPRLPFSLSTPSDPRHPHRSLSAADPDETTQEGPIPHAEPGRAETTPREPMEQGVGESSPSRPPSRSPHTRSDRASIPFPVPLNPPLYPPLPPPLPLAAPMHSALVPLIQCPVCNAGLVAPVTLLCGHTVCSRHVPPPHTRPSSSRNPHCPMPDCSAQIGTHSQPTIHPTSRVAFYPANTVNSDPLTEAFSRASHAKIDVTLSKVINLIRRAEAQPGFVPTLGHDSDEHTDDELPSDPEPAPSSSRIHSHSPLHLPPPRSSSAIHPPNSPGETSSVSPNTRSRKRRRRQSQFPSDSPPDSPLRDPARFEKELLTELTCEICFTLLYQPVTTPCQHITITSVPSAGKISRGSPIFKTIHTIRQSIPSVAFSVSPVPRVFSHNFPAPVLKSFPDLYTERGQSIEEEERDARLDTPIFVGQLSFPGMPTPYRDGLTRPFPRYRLMLRRCLESPNPRFGMIMPPRGTGDSTGNDFGTMLEIRSVRMHPDGRSVIETWGTHRFRIMERGTLDGYMVGRIERIDDFPEDLDDNEASLALAIHAGESGPSSSSGNPIVQASAGIFASAPTVVFTNETLMEFCRNFVDQLQRGTAPWVVQRLNSTYGPMPSDPSAFCFWMALVLPIDEVEKSKLLPIKSPRLRLRLVVYWIEQLSSNWYVA</sequence>
<feature type="region of interest" description="Disordered" evidence="1">
    <location>
        <begin position="1"/>
        <end position="88"/>
    </location>
</feature>
<dbReference type="PANTHER" id="PTHR23327">
    <property type="entry name" value="RING FINGER PROTEIN 127"/>
    <property type="match status" value="1"/>
</dbReference>
<dbReference type="InterPro" id="IPR046336">
    <property type="entry name" value="Lon_prtase_N_sf"/>
</dbReference>
<evidence type="ECO:0000259" key="2">
    <source>
        <dbReference type="PROSITE" id="PS51787"/>
    </source>
</evidence>
<feature type="compositionally biased region" description="Low complexity" evidence="1">
    <location>
        <begin position="10"/>
        <end position="19"/>
    </location>
</feature>
<dbReference type="Gene3D" id="3.30.40.10">
    <property type="entry name" value="Zinc/RING finger domain, C3HC4 (zinc finger)"/>
    <property type="match status" value="2"/>
</dbReference>
<dbReference type="InterPro" id="IPR015947">
    <property type="entry name" value="PUA-like_sf"/>
</dbReference>
<keyword evidence="4" id="KW-1185">Reference proteome</keyword>
<dbReference type="SUPFAM" id="SSF57850">
    <property type="entry name" value="RING/U-box"/>
    <property type="match status" value="1"/>
</dbReference>
<name>A0A4S4LRS0_9AGAM</name>
<dbReference type="PANTHER" id="PTHR23327:SF42">
    <property type="entry name" value="LON PEPTIDASE N-TERMINAL DOMAIN AND RING FINGER PROTEIN C14F5.10C"/>
    <property type="match status" value="1"/>
</dbReference>